<reference evidence="1 2" key="1">
    <citation type="submission" date="2019-02" db="EMBL/GenBank/DDBJ databases">
        <title>Deep-cultivation of Planctomycetes and their phenomic and genomic characterization uncovers novel biology.</title>
        <authorList>
            <person name="Wiegand S."/>
            <person name="Jogler M."/>
            <person name="Boedeker C."/>
            <person name="Pinto D."/>
            <person name="Vollmers J."/>
            <person name="Rivas-Marin E."/>
            <person name="Kohn T."/>
            <person name="Peeters S.H."/>
            <person name="Heuer A."/>
            <person name="Rast P."/>
            <person name="Oberbeckmann S."/>
            <person name="Bunk B."/>
            <person name="Jeske O."/>
            <person name="Meyerdierks A."/>
            <person name="Storesund J.E."/>
            <person name="Kallscheuer N."/>
            <person name="Luecker S."/>
            <person name="Lage O.M."/>
            <person name="Pohl T."/>
            <person name="Merkel B.J."/>
            <person name="Hornburger P."/>
            <person name="Mueller R.-W."/>
            <person name="Bruemmer F."/>
            <person name="Labrenz M."/>
            <person name="Spormann A.M."/>
            <person name="Op Den Camp H."/>
            <person name="Overmann J."/>
            <person name="Amann R."/>
            <person name="Jetten M.S.M."/>
            <person name="Mascher T."/>
            <person name="Medema M.H."/>
            <person name="Devos D.P."/>
            <person name="Kaster A.-K."/>
            <person name="Ovreas L."/>
            <person name="Rohde M."/>
            <person name="Galperin M.Y."/>
            <person name="Jogler C."/>
        </authorList>
    </citation>
    <scope>NUCLEOTIDE SEQUENCE [LARGE SCALE GENOMIC DNA]</scope>
    <source>
        <strain evidence="1 2">Pan14r</strain>
    </source>
</reference>
<comment type="caution">
    <text evidence="1">The sequence shown here is derived from an EMBL/GenBank/DDBJ whole genome shotgun (WGS) entry which is preliminary data.</text>
</comment>
<dbReference type="Proteomes" id="UP000317238">
    <property type="component" value="Unassembled WGS sequence"/>
</dbReference>
<evidence type="ECO:0000313" key="1">
    <source>
        <dbReference type="EMBL" id="TWT69282.1"/>
    </source>
</evidence>
<name>A0A5C5Y7D8_9PLAN</name>
<organism evidence="1 2">
    <name type="scientific">Crateriforma conspicua</name>
    <dbReference type="NCBI Taxonomy" id="2527996"/>
    <lineage>
        <taxon>Bacteria</taxon>
        <taxon>Pseudomonadati</taxon>
        <taxon>Planctomycetota</taxon>
        <taxon>Planctomycetia</taxon>
        <taxon>Planctomycetales</taxon>
        <taxon>Planctomycetaceae</taxon>
        <taxon>Crateriforma</taxon>
    </lineage>
</organism>
<dbReference type="AlphaFoldDB" id="A0A5C5Y7D8"/>
<keyword evidence="2" id="KW-1185">Reference proteome</keyword>
<dbReference type="OrthoDB" id="281568at2"/>
<gene>
    <name evidence="1" type="ORF">Pan14r_15670</name>
</gene>
<dbReference type="EMBL" id="SJPL01000001">
    <property type="protein sequence ID" value="TWT69282.1"/>
    <property type="molecule type" value="Genomic_DNA"/>
</dbReference>
<evidence type="ECO:0000313" key="2">
    <source>
        <dbReference type="Proteomes" id="UP000317238"/>
    </source>
</evidence>
<sequence length="120" mass="13607">MSESETLTAQVQAIDRQVAHLWMVRTFLKHCDEAEDDEDLRDIVRDIYDFILAVGPVDEVDDPAAYVKMAKKKLRRLRRACDLYVEIQPEVSGHTNFVMSARSLQIATEAIAEILGQSVS</sequence>
<protein>
    <submittedName>
        <fullName evidence="1">Uncharacterized protein</fullName>
    </submittedName>
</protein>
<proteinExistence type="predicted"/>
<dbReference type="RefSeq" id="WP_146438774.1">
    <property type="nucleotide sequence ID" value="NZ_SJPL01000001.1"/>
</dbReference>
<accession>A0A5C5Y7D8</accession>